<dbReference type="RefSeq" id="WP_354417246.1">
    <property type="nucleotide sequence ID" value="NZ_JBEPLM010000015.1"/>
</dbReference>
<comment type="caution">
    <text evidence="2">The sequence shown here is derived from an EMBL/GenBank/DDBJ whole genome shotgun (WGS) entry which is preliminary data.</text>
</comment>
<keyword evidence="3" id="KW-1185">Reference proteome</keyword>
<keyword evidence="1" id="KW-0472">Membrane</keyword>
<keyword evidence="1" id="KW-0812">Transmembrane</keyword>
<sequence length="59" mass="6439">MVDRMQPAGGIFVYGDPNSGGGNMKSFRTTNPVFILAAVMLTAAPFVGLAWRVHEWLGW</sequence>
<keyword evidence="1" id="KW-1133">Transmembrane helix</keyword>
<evidence type="ECO:0000256" key="1">
    <source>
        <dbReference type="SAM" id="Phobius"/>
    </source>
</evidence>
<proteinExistence type="predicted"/>
<organism evidence="2 3">
    <name type="scientific">Mesorhizobium shonense</name>
    <dbReference type="NCBI Taxonomy" id="1209948"/>
    <lineage>
        <taxon>Bacteria</taxon>
        <taxon>Pseudomonadati</taxon>
        <taxon>Pseudomonadota</taxon>
        <taxon>Alphaproteobacteria</taxon>
        <taxon>Hyphomicrobiales</taxon>
        <taxon>Phyllobacteriaceae</taxon>
        <taxon>Mesorhizobium</taxon>
    </lineage>
</organism>
<feature type="transmembrane region" description="Helical" evidence="1">
    <location>
        <begin position="33"/>
        <end position="53"/>
    </location>
</feature>
<evidence type="ECO:0000313" key="3">
    <source>
        <dbReference type="Proteomes" id="UP001549036"/>
    </source>
</evidence>
<dbReference type="Proteomes" id="UP001549036">
    <property type="component" value="Unassembled WGS sequence"/>
</dbReference>
<gene>
    <name evidence="2" type="ORF">ABID26_005912</name>
</gene>
<accession>A0ABV2I1U9</accession>
<reference evidence="2 3" key="1">
    <citation type="submission" date="2024-06" db="EMBL/GenBank/DDBJ databases">
        <title>Genomic Encyclopedia of Type Strains, Phase IV (KMG-IV): sequencing the most valuable type-strain genomes for metagenomic binning, comparative biology and taxonomic classification.</title>
        <authorList>
            <person name="Goeker M."/>
        </authorList>
    </citation>
    <scope>NUCLEOTIDE SEQUENCE [LARGE SCALE GENOMIC DNA]</scope>
    <source>
        <strain evidence="2 3">DSM 29846</strain>
    </source>
</reference>
<protein>
    <submittedName>
        <fullName evidence="2">Uncharacterized protein</fullName>
    </submittedName>
</protein>
<evidence type="ECO:0000313" key="2">
    <source>
        <dbReference type="EMBL" id="MET3596493.1"/>
    </source>
</evidence>
<name>A0ABV2I1U9_9HYPH</name>
<dbReference type="EMBL" id="JBEPLM010000015">
    <property type="protein sequence ID" value="MET3596493.1"/>
    <property type="molecule type" value="Genomic_DNA"/>
</dbReference>